<name>A0A8R7RDL3_TRIUA</name>
<organism evidence="1 2">
    <name type="scientific">Triticum urartu</name>
    <name type="common">Red wild einkorn</name>
    <name type="synonym">Crithodium urartu</name>
    <dbReference type="NCBI Taxonomy" id="4572"/>
    <lineage>
        <taxon>Eukaryota</taxon>
        <taxon>Viridiplantae</taxon>
        <taxon>Streptophyta</taxon>
        <taxon>Embryophyta</taxon>
        <taxon>Tracheophyta</taxon>
        <taxon>Spermatophyta</taxon>
        <taxon>Magnoliopsida</taxon>
        <taxon>Liliopsida</taxon>
        <taxon>Poales</taxon>
        <taxon>Poaceae</taxon>
        <taxon>BOP clade</taxon>
        <taxon>Pooideae</taxon>
        <taxon>Triticodae</taxon>
        <taxon>Triticeae</taxon>
        <taxon>Triticinae</taxon>
        <taxon>Triticum</taxon>
    </lineage>
</organism>
<dbReference type="Proteomes" id="UP000015106">
    <property type="component" value="Unassembled WGS sequence"/>
</dbReference>
<sequence length="122" mass="12592">VVHDEAELVGYVVERDAAEADDVRVAAARLEEAGLPQHLAGVGGVVEGLDGDDLAGRAAPRLDDGAELASAEARLLVVVIGGPDDAPPLPAHRARLAGVAVEGRGGSLAGERHRIDRRAEQR</sequence>
<dbReference type="Gramene" id="TuG1812S0002509800.01.T01">
    <property type="protein sequence ID" value="TuG1812S0002509800.01.T01"/>
    <property type="gene ID" value="TuG1812S0002509800.01"/>
</dbReference>
<evidence type="ECO:0000313" key="1">
    <source>
        <dbReference type="EnsemblPlants" id="TuG1812S0002509800.01.T01"/>
    </source>
</evidence>
<dbReference type="AlphaFoldDB" id="A0A8R7RDL3"/>
<reference evidence="2" key="1">
    <citation type="journal article" date="2013" name="Nature">
        <title>Draft genome of the wheat A-genome progenitor Triticum urartu.</title>
        <authorList>
            <person name="Ling H.Q."/>
            <person name="Zhao S."/>
            <person name="Liu D."/>
            <person name="Wang J."/>
            <person name="Sun H."/>
            <person name="Zhang C."/>
            <person name="Fan H."/>
            <person name="Li D."/>
            <person name="Dong L."/>
            <person name="Tao Y."/>
            <person name="Gao C."/>
            <person name="Wu H."/>
            <person name="Li Y."/>
            <person name="Cui Y."/>
            <person name="Guo X."/>
            <person name="Zheng S."/>
            <person name="Wang B."/>
            <person name="Yu K."/>
            <person name="Liang Q."/>
            <person name="Yang W."/>
            <person name="Lou X."/>
            <person name="Chen J."/>
            <person name="Feng M."/>
            <person name="Jian J."/>
            <person name="Zhang X."/>
            <person name="Luo G."/>
            <person name="Jiang Y."/>
            <person name="Liu J."/>
            <person name="Wang Z."/>
            <person name="Sha Y."/>
            <person name="Zhang B."/>
            <person name="Wu H."/>
            <person name="Tang D."/>
            <person name="Shen Q."/>
            <person name="Xue P."/>
            <person name="Zou S."/>
            <person name="Wang X."/>
            <person name="Liu X."/>
            <person name="Wang F."/>
            <person name="Yang Y."/>
            <person name="An X."/>
            <person name="Dong Z."/>
            <person name="Zhang K."/>
            <person name="Zhang X."/>
            <person name="Luo M.C."/>
            <person name="Dvorak J."/>
            <person name="Tong Y."/>
            <person name="Wang J."/>
            <person name="Yang H."/>
            <person name="Li Z."/>
            <person name="Wang D."/>
            <person name="Zhang A."/>
            <person name="Wang J."/>
        </authorList>
    </citation>
    <scope>NUCLEOTIDE SEQUENCE</scope>
    <source>
        <strain evidence="2">cv. G1812</strain>
    </source>
</reference>
<proteinExistence type="predicted"/>
<reference evidence="1" key="2">
    <citation type="submission" date="2022-06" db="UniProtKB">
        <authorList>
            <consortium name="EnsemblPlants"/>
        </authorList>
    </citation>
    <scope>IDENTIFICATION</scope>
</reference>
<dbReference type="EnsemblPlants" id="TuG1812S0002509800.01.T01">
    <property type="protein sequence ID" value="TuG1812S0002509800.01.T01"/>
    <property type="gene ID" value="TuG1812S0002509800.01"/>
</dbReference>
<accession>A0A8R7RDL3</accession>
<keyword evidence="2" id="KW-1185">Reference proteome</keyword>
<evidence type="ECO:0000313" key="2">
    <source>
        <dbReference type="Proteomes" id="UP000015106"/>
    </source>
</evidence>
<protein>
    <submittedName>
        <fullName evidence="1">Uncharacterized protein</fullName>
    </submittedName>
</protein>